<keyword evidence="1" id="KW-0472">Membrane</keyword>
<dbReference type="InterPro" id="IPR029052">
    <property type="entry name" value="Metallo-depent_PP-like"/>
</dbReference>
<evidence type="ECO:0000313" key="3">
    <source>
        <dbReference type="EMBL" id="CAE6387129.1"/>
    </source>
</evidence>
<dbReference type="InterPro" id="IPR004843">
    <property type="entry name" value="Calcineurin-like_PHP"/>
</dbReference>
<evidence type="ECO:0000256" key="1">
    <source>
        <dbReference type="SAM" id="Phobius"/>
    </source>
</evidence>
<dbReference type="Gene3D" id="3.60.21.10">
    <property type="match status" value="1"/>
</dbReference>
<dbReference type="GO" id="GO:0000298">
    <property type="term" value="F:endopolyphosphatase activity"/>
    <property type="evidence" value="ECO:0007669"/>
    <property type="project" value="TreeGrafter"/>
</dbReference>
<proteinExistence type="predicted"/>
<evidence type="ECO:0000259" key="2">
    <source>
        <dbReference type="Pfam" id="PF00149"/>
    </source>
</evidence>
<feature type="domain" description="Calcineurin-like phosphoesterase" evidence="2">
    <location>
        <begin position="102"/>
        <end position="183"/>
    </location>
</feature>
<feature type="transmembrane region" description="Helical" evidence="1">
    <location>
        <begin position="31"/>
        <end position="49"/>
    </location>
</feature>
<evidence type="ECO:0000313" key="4">
    <source>
        <dbReference type="Proteomes" id="UP000663843"/>
    </source>
</evidence>
<dbReference type="AlphaFoldDB" id="A0A8H2WMH0"/>
<dbReference type="GO" id="GO:0006798">
    <property type="term" value="P:polyphosphate catabolic process"/>
    <property type="evidence" value="ECO:0007669"/>
    <property type="project" value="TreeGrafter"/>
</dbReference>
<dbReference type="GO" id="GO:0016791">
    <property type="term" value="F:phosphatase activity"/>
    <property type="evidence" value="ECO:0007669"/>
    <property type="project" value="TreeGrafter"/>
</dbReference>
<accession>A0A8H2WMH0</accession>
<gene>
    <name evidence="3" type="ORF">RDB_LOCUS28483</name>
</gene>
<dbReference type="Pfam" id="PF00149">
    <property type="entry name" value="Metallophos"/>
    <property type="match status" value="1"/>
</dbReference>
<comment type="caution">
    <text evidence="3">The sequence shown here is derived from an EMBL/GenBank/DDBJ whole genome shotgun (WGS) entry which is preliminary data.</text>
</comment>
<name>A0A8H2WMH0_9AGAM</name>
<protein>
    <recommendedName>
        <fullName evidence="2">Calcineurin-like phosphoesterase domain-containing protein</fullName>
    </recommendedName>
</protein>
<sequence>MSEDRLRESLCDALLPMPLAPHTRRSAARRFFSLFTISIFLFSIAWTGVQAATRHPPIERPELGNEQATIGLSKGKPKHPDFSQYIDLASLPKHKLHAGGGRIVFVGDIHGMDKSFKQLLKKLKFDANHDMLIHTGDVILKGPHSRKVVQELIRINAWGVRGNQDQKVVEWREWIDWVLSQDGGKQWLKKMEKRADALDKPTKDDYKRFKEAAAAKGWAIPKGWKFGDEIYRLARDLKAEEHQYLLSMPVALHIPSLHTIVVHAGLLPLDPRRKVISPRQPLSHPPRSHNQTEAALRNLQELALLTDIPQNTDPWTKMNLRTVLNNGKVSRDKGGVPWNTLWHKVIKLCDGFDVQPTSNSTASEFSAEDGWAEWVEAELKGVKSLPCREVTVVYGHSAARGLDIMKWSKGLDTGCVYNLRLTALVLGKPWKASSSNVNVTVVDEDMYQVDEALDGEVVSFGKKGRGKIVQIRCAEGKDRLQQD</sequence>
<keyword evidence="1" id="KW-0812">Transmembrane</keyword>
<organism evidence="3 4">
    <name type="scientific">Rhizoctonia solani</name>
    <dbReference type="NCBI Taxonomy" id="456999"/>
    <lineage>
        <taxon>Eukaryota</taxon>
        <taxon>Fungi</taxon>
        <taxon>Dikarya</taxon>
        <taxon>Basidiomycota</taxon>
        <taxon>Agaricomycotina</taxon>
        <taxon>Agaricomycetes</taxon>
        <taxon>Cantharellales</taxon>
        <taxon>Ceratobasidiaceae</taxon>
        <taxon>Rhizoctonia</taxon>
    </lineage>
</organism>
<dbReference type="Proteomes" id="UP000663843">
    <property type="component" value="Unassembled WGS sequence"/>
</dbReference>
<dbReference type="GO" id="GO:0005737">
    <property type="term" value="C:cytoplasm"/>
    <property type="evidence" value="ECO:0007669"/>
    <property type="project" value="TreeGrafter"/>
</dbReference>
<dbReference type="SUPFAM" id="SSF56300">
    <property type="entry name" value="Metallo-dependent phosphatases"/>
    <property type="match status" value="1"/>
</dbReference>
<reference evidence="3" key="1">
    <citation type="submission" date="2021-01" db="EMBL/GenBank/DDBJ databases">
        <authorList>
            <person name="Kaushik A."/>
        </authorList>
    </citation>
    <scope>NUCLEOTIDE SEQUENCE</scope>
    <source>
        <strain evidence="3">AG2-2IIIB</strain>
    </source>
</reference>
<keyword evidence="1" id="KW-1133">Transmembrane helix</keyword>
<dbReference type="PANTHER" id="PTHR42850">
    <property type="entry name" value="METALLOPHOSPHOESTERASE"/>
    <property type="match status" value="1"/>
</dbReference>
<dbReference type="EMBL" id="CAJMWT010001206">
    <property type="protein sequence ID" value="CAE6387129.1"/>
    <property type="molecule type" value="Genomic_DNA"/>
</dbReference>
<dbReference type="PANTHER" id="PTHR42850:SF4">
    <property type="entry name" value="ZINC-DEPENDENT ENDOPOLYPHOSPHATASE"/>
    <property type="match status" value="1"/>
</dbReference>
<dbReference type="InterPro" id="IPR050126">
    <property type="entry name" value="Ap4A_hydrolase"/>
</dbReference>